<dbReference type="InterPro" id="IPR008254">
    <property type="entry name" value="Flavodoxin/NO_synth"/>
</dbReference>
<dbReference type="SUPFAM" id="SSF52218">
    <property type="entry name" value="Flavoproteins"/>
    <property type="match status" value="1"/>
</dbReference>
<organism evidence="6 7">
    <name type="scientific">Agathobaculum hominis</name>
    <dbReference type="NCBI Taxonomy" id="2763014"/>
    <lineage>
        <taxon>Bacteria</taxon>
        <taxon>Bacillati</taxon>
        <taxon>Bacillota</taxon>
        <taxon>Clostridia</taxon>
        <taxon>Eubacteriales</taxon>
        <taxon>Butyricicoccaceae</taxon>
        <taxon>Agathobaculum</taxon>
    </lineage>
</organism>
<comment type="caution">
    <text evidence="6">The sequence shown here is derived from an EMBL/GenBank/DDBJ whole genome shotgun (WGS) entry which is preliminary data.</text>
</comment>
<dbReference type="Gene3D" id="3.40.50.360">
    <property type="match status" value="1"/>
</dbReference>
<evidence type="ECO:0000313" key="6">
    <source>
        <dbReference type="EMBL" id="MBC5696019.1"/>
    </source>
</evidence>
<evidence type="ECO:0000259" key="4">
    <source>
        <dbReference type="PROSITE" id="PS50902"/>
    </source>
</evidence>
<keyword evidence="1" id="KW-0479">Metal-binding</keyword>
<evidence type="ECO:0000256" key="2">
    <source>
        <dbReference type="ARBA" id="ARBA00023004"/>
    </source>
</evidence>
<gene>
    <name evidence="6" type="ORF">H8S02_08685</name>
</gene>
<evidence type="ECO:0000256" key="1">
    <source>
        <dbReference type="ARBA" id="ARBA00022723"/>
    </source>
</evidence>
<dbReference type="InterPro" id="IPR017896">
    <property type="entry name" value="4Fe4S_Fe-S-bd"/>
</dbReference>
<feature type="domain" description="Flavodoxin-like" evidence="4">
    <location>
        <begin position="6"/>
        <end position="155"/>
    </location>
</feature>
<dbReference type="EMBL" id="JACOPK010000007">
    <property type="protein sequence ID" value="MBC5696019.1"/>
    <property type="molecule type" value="Genomic_DNA"/>
</dbReference>
<accession>A0ABR7GNY3</accession>
<sequence length="273" mass="29146">MRISSVIGLYFSPTGTTRTLVTAAAEQAAQTLGVPFRLISLNTPAERETIFHFSADTLVIVGAPTYAGRLPNKISPDLRRILHGSGSPAVALVTYGNRAYENALAELFRVLTDGGMKPAAGAVCVCQHSIARALAAGRPNAEDCAEVRRFAAKAAERIQKDEIVLSPAVPGDADSSYYIPTGTSGKPAKFLKSAPQTDSEKCDRCGRCAALCPMGSISSEDPSVVSGICIKCQACILGCPRGAKFFDDEQFLSHARMLEQKFAGIHKENEFYL</sequence>
<dbReference type="InterPro" id="IPR029039">
    <property type="entry name" value="Flavoprotein-like_sf"/>
</dbReference>
<keyword evidence="2" id="KW-0408">Iron</keyword>
<dbReference type="RefSeq" id="WP_186970194.1">
    <property type="nucleotide sequence ID" value="NZ_JACOPK010000007.1"/>
</dbReference>
<evidence type="ECO:0000259" key="5">
    <source>
        <dbReference type="PROSITE" id="PS51379"/>
    </source>
</evidence>
<keyword evidence="3" id="KW-0411">Iron-sulfur</keyword>
<evidence type="ECO:0000313" key="7">
    <source>
        <dbReference type="Proteomes" id="UP000641741"/>
    </source>
</evidence>
<dbReference type="PROSITE" id="PS50902">
    <property type="entry name" value="FLAVODOXIN_LIKE"/>
    <property type="match status" value="1"/>
</dbReference>
<feature type="domain" description="4Fe-4S ferredoxin-type" evidence="5">
    <location>
        <begin position="229"/>
        <end position="249"/>
    </location>
</feature>
<dbReference type="Gene3D" id="3.30.70.20">
    <property type="match status" value="1"/>
</dbReference>
<evidence type="ECO:0000256" key="3">
    <source>
        <dbReference type="ARBA" id="ARBA00023014"/>
    </source>
</evidence>
<keyword evidence="7" id="KW-1185">Reference proteome</keyword>
<dbReference type="PROSITE" id="PS51379">
    <property type="entry name" value="4FE4S_FER_2"/>
    <property type="match status" value="2"/>
</dbReference>
<proteinExistence type="predicted"/>
<dbReference type="SUPFAM" id="SSF54862">
    <property type="entry name" value="4Fe-4S ferredoxins"/>
    <property type="match status" value="1"/>
</dbReference>
<name>A0ABR7GNY3_9FIRM</name>
<protein>
    <submittedName>
        <fullName evidence="6">4Fe-4S binding protein</fullName>
    </submittedName>
</protein>
<feature type="domain" description="4Fe-4S ferredoxin-type" evidence="5">
    <location>
        <begin position="193"/>
        <end position="222"/>
    </location>
</feature>
<dbReference type="PROSITE" id="PS00198">
    <property type="entry name" value="4FE4S_FER_1"/>
    <property type="match status" value="1"/>
</dbReference>
<dbReference type="Pfam" id="PF00037">
    <property type="entry name" value="Fer4"/>
    <property type="match status" value="1"/>
</dbReference>
<dbReference type="InterPro" id="IPR017900">
    <property type="entry name" value="4Fe4S_Fe_S_CS"/>
</dbReference>
<dbReference type="Proteomes" id="UP000641741">
    <property type="component" value="Unassembled WGS sequence"/>
</dbReference>
<reference evidence="6 7" key="1">
    <citation type="submission" date="2020-08" db="EMBL/GenBank/DDBJ databases">
        <title>Genome public.</title>
        <authorList>
            <person name="Liu C."/>
            <person name="Sun Q."/>
        </authorList>
    </citation>
    <scope>NUCLEOTIDE SEQUENCE [LARGE SCALE GENOMIC DNA]</scope>
    <source>
        <strain evidence="6 7">M2</strain>
    </source>
</reference>